<dbReference type="Gene3D" id="1.10.10.2840">
    <property type="entry name" value="PucR C-terminal helix-turn-helix domain"/>
    <property type="match status" value="1"/>
</dbReference>
<dbReference type="InterPro" id="IPR025736">
    <property type="entry name" value="PucR_C-HTH_dom"/>
</dbReference>
<accession>A0A0D8B9X1</accession>
<dbReference type="PATRIC" id="fig|1502723.3.peg.4529"/>
<organism evidence="2 3">
    <name type="scientific">Frankia torreyi</name>
    <dbReference type="NCBI Taxonomy" id="1856"/>
    <lineage>
        <taxon>Bacteria</taxon>
        <taxon>Bacillati</taxon>
        <taxon>Actinomycetota</taxon>
        <taxon>Actinomycetes</taxon>
        <taxon>Frankiales</taxon>
        <taxon>Frankiaceae</taxon>
        <taxon>Frankia</taxon>
    </lineage>
</organism>
<dbReference type="RefSeq" id="WP_044887102.1">
    <property type="nucleotide sequence ID" value="NZ_JYFN01000044.1"/>
</dbReference>
<reference evidence="3" key="1">
    <citation type="submission" date="2015-02" db="EMBL/GenBank/DDBJ databases">
        <title>Draft Genome of Frankia sp. CpI1-S.</title>
        <authorList>
            <person name="Oshone R.T."/>
            <person name="Ngom M."/>
            <person name="Ghodhbane-Gtari F."/>
            <person name="Gtari M."/>
            <person name="Morris K."/>
            <person name="Thomas K."/>
            <person name="Sen A."/>
            <person name="Tisa L.S."/>
        </authorList>
    </citation>
    <scope>NUCLEOTIDE SEQUENCE [LARGE SCALE GENOMIC DNA]</scope>
    <source>
        <strain evidence="3">CpI1-S</strain>
    </source>
</reference>
<protein>
    <submittedName>
        <fullName evidence="2">PucR C-terminal helix-turn-helix domain</fullName>
    </submittedName>
</protein>
<evidence type="ECO:0000313" key="2">
    <source>
        <dbReference type="EMBL" id="KJE21078.1"/>
    </source>
</evidence>
<gene>
    <name evidence="2" type="ORF">FF36_04583</name>
</gene>
<dbReference type="AlphaFoldDB" id="A0A0D8B9X1"/>
<dbReference type="InterPro" id="IPR051448">
    <property type="entry name" value="CdaR-like_regulators"/>
</dbReference>
<dbReference type="PANTHER" id="PTHR33744">
    <property type="entry name" value="CARBOHYDRATE DIACID REGULATOR"/>
    <property type="match status" value="1"/>
</dbReference>
<dbReference type="Proteomes" id="UP000032545">
    <property type="component" value="Unassembled WGS sequence"/>
</dbReference>
<dbReference type="PANTHER" id="PTHR33744:SF1">
    <property type="entry name" value="DNA-BINDING TRANSCRIPTIONAL ACTIVATOR ADER"/>
    <property type="match status" value="1"/>
</dbReference>
<name>A0A0D8B9X1_9ACTN</name>
<proteinExistence type="predicted"/>
<dbReference type="OrthoDB" id="5051269at2"/>
<feature type="domain" description="PucR C-terminal helix-turn-helix" evidence="1">
    <location>
        <begin position="375"/>
        <end position="430"/>
    </location>
</feature>
<sequence length="447" mass="46840">MTRPSRGDRTLAAGRDEVARVIAYFDALSAAGAGVSALVRATAILVGCPAGLRAPGIGEVLFDPDGARAAAPAGTGRPPRDATRTAASSRLNLGEGREVWLARPGPPAVLDELVLERMAAVAKTALNVQGHHPPEPTDPALVELALSARESLQDRARALRLLDLVPEVPVRVAAVRVAAARTAADAGLTAWALALFAGSRDREERPVRVARVGRFVAVLCQQETEPRDMVDELRAAIVALGVPSGARERGAEASPSAVRSRGRRAAVSLAAVDTASAASRRRGRTMAPAPDPSAQPLVGLGGVVDGLDAGLSWRQAQLALRFAVTGPAQDRVVDYDGLGSLTLLAAVPPDRLRANADVRALDDLAATATGECAIAILDAFCRAGSHRQAATELHLHHSSVSARIAQLDSVLGWDLDRPEGRYRAYLALLARRLARRPESPAGIETEE</sequence>
<keyword evidence="3" id="KW-1185">Reference proteome</keyword>
<reference evidence="2 3" key="2">
    <citation type="journal article" date="2016" name="Genome Announc.">
        <title>Permanent Draft Genome Sequences for Two Variants of Frankia sp. Strain CpI1, the First Frankia Strain Isolated from Root Nodules of Comptonia peregrina.</title>
        <authorList>
            <person name="Oshone R."/>
            <person name="Hurst S.G.IV."/>
            <person name="Abebe-Akele F."/>
            <person name="Simpson S."/>
            <person name="Morris K."/>
            <person name="Thomas W.K."/>
            <person name="Tisa L.S."/>
        </authorList>
    </citation>
    <scope>NUCLEOTIDE SEQUENCE [LARGE SCALE GENOMIC DNA]</scope>
    <source>
        <strain evidence="3">CpI1-S</strain>
    </source>
</reference>
<dbReference type="InterPro" id="IPR042070">
    <property type="entry name" value="PucR_C-HTH_sf"/>
</dbReference>
<comment type="caution">
    <text evidence="2">The sequence shown here is derived from an EMBL/GenBank/DDBJ whole genome shotgun (WGS) entry which is preliminary data.</text>
</comment>
<dbReference type="EMBL" id="JYFN01000044">
    <property type="protein sequence ID" value="KJE21078.1"/>
    <property type="molecule type" value="Genomic_DNA"/>
</dbReference>
<evidence type="ECO:0000259" key="1">
    <source>
        <dbReference type="Pfam" id="PF13556"/>
    </source>
</evidence>
<dbReference type="Pfam" id="PF13556">
    <property type="entry name" value="HTH_30"/>
    <property type="match status" value="1"/>
</dbReference>
<evidence type="ECO:0000313" key="3">
    <source>
        <dbReference type="Proteomes" id="UP000032545"/>
    </source>
</evidence>